<protein>
    <submittedName>
        <fullName evidence="2">Uncharacterized protein</fullName>
    </submittedName>
</protein>
<evidence type="ECO:0000313" key="2">
    <source>
        <dbReference type="EMBL" id="JAC81760.1"/>
    </source>
</evidence>
<feature type="non-terminal residue" evidence="2">
    <location>
        <position position="155"/>
    </location>
</feature>
<proteinExistence type="predicted"/>
<dbReference type="EMBL" id="GBEZ01003374">
    <property type="protein sequence ID" value="JAC81760.1"/>
    <property type="molecule type" value="Transcribed_RNA"/>
</dbReference>
<gene>
    <name evidence="2" type="ORF">TSPGSL018_7193</name>
</gene>
<dbReference type="AlphaFoldDB" id="A0A061SFU8"/>
<sequence length="155" mass="16498">MSLLKSKISTLQNQQIRGRLDWKKFILLASLVLFALFSYGPGTGHRLPSSKEPRHRTSGKGPSRGQTAKGSSGREHRLASIAVRKSKAVAPQGDLKAGPGQESASGNRQRMAAAPAAQGELPRGAADHTEGKRGWQARRNAGGAASVDSFDDSRK</sequence>
<reference evidence="2" key="1">
    <citation type="submission" date="2014-05" db="EMBL/GenBank/DDBJ databases">
        <title>The transcriptome of the halophilic microalga Tetraselmis sp. GSL018 isolated from the Great Salt Lake, Utah.</title>
        <authorList>
            <person name="Jinkerson R.E."/>
            <person name="D'Adamo S."/>
            <person name="Posewitz M.C."/>
        </authorList>
    </citation>
    <scope>NUCLEOTIDE SEQUENCE</scope>
    <source>
        <strain evidence="2">GSL018</strain>
    </source>
</reference>
<organism evidence="2">
    <name type="scientific">Tetraselmis sp. GSL018</name>
    <dbReference type="NCBI Taxonomy" id="582737"/>
    <lineage>
        <taxon>Eukaryota</taxon>
        <taxon>Viridiplantae</taxon>
        <taxon>Chlorophyta</taxon>
        <taxon>core chlorophytes</taxon>
        <taxon>Chlorodendrophyceae</taxon>
        <taxon>Chlorodendrales</taxon>
        <taxon>Chlorodendraceae</taxon>
        <taxon>Tetraselmis</taxon>
    </lineage>
</organism>
<feature type="region of interest" description="Disordered" evidence="1">
    <location>
        <begin position="43"/>
        <end position="155"/>
    </location>
</feature>
<name>A0A061SFU8_9CHLO</name>
<evidence type="ECO:0000256" key="1">
    <source>
        <dbReference type="SAM" id="MobiDB-lite"/>
    </source>
</evidence>
<accession>A0A061SFU8</accession>